<sequence length="510" mass="51720">MTPLTQVARPSLPTADSVPRSSRVIGVDVARGVALFGMLATHVVAVVNEKGDPTTATVIAAGRSAATFVLIAGVGVAFISGGRHVLRGPERTAAAGGLVVRALLIGAIGLALGTLAPFTNVEGILPFYAVLFLLAIPLIGLPPRVLAGVAAGLIVLGPVVLVATAPLGLPYARTELDPGFGVLVQDPLGMLVQLLITGEYPLLVYLAYLCAGLAIGRLDLTSRRVGWWLLGGGVALAVAARSASALLLHPLGGLDALLSVGAPDVGTLLWEAQVLLAEAESPVSWWYMALPAPHSHTPVDLLHTLGSAGAVLGAALLLTRVPVVARALSPVAAAGSMALTLYTAHLVLLATGLLRDQPAALYLLMVLGAMAFAVVWRRWVGQGPLERIVAAAAGATRQHLAARLGRRGAIRPADGRGTSARHRTARGAAQFLVPLACAGLLLLAFVGGSRVGAHQDEAGAPVAGVEPTAAAAVAPVPTAPPGPAAAAEAAAPQPDEETALDEDEAIGEED</sequence>
<reference evidence="6" key="1">
    <citation type="journal article" date="2019" name="Int. J. Syst. Evol. Microbiol.">
        <title>The Global Catalogue of Microorganisms (GCM) 10K type strain sequencing project: providing services to taxonomists for standard genome sequencing and annotation.</title>
        <authorList>
            <consortium name="The Broad Institute Genomics Platform"/>
            <consortium name="The Broad Institute Genome Sequencing Center for Infectious Disease"/>
            <person name="Wu L."/>
            <person name="Ma J."/>
        </authorList>
    </citation>
    <scope>NUCLEOTIDE SEQUENCE [LARGE SCALE GENOMIC DNA]</scope>
    <source>
        <strain evidence="6">CCM 7043</strain>
    </source>
</reference>
<feature type="transmembrane region" description="Helical" evidence="2">
    <location>
        <begin position="124"/>
        <end position="141"/>
    </location>
</feature>
<feature type="compositionally biased region" description="Low complexity" evidence="1">
    <location>
        <begin position="484"/>
        <end position="493"/>
    </location>
</feature>
<proteinExistence type="predicted"/>
<keyword evidence="6" id="KW-1185">Reference proteome</keyword>
<dbReference type="EMBL" id="JBHUCO010000068">
    <property type="protein sequence ID" value="MFD1523574.1"/>
    <property type="molecule type" value="Genomic_DNA"/>
</dbReference>
<gene>
    <name evidence="5" type="ORF">ACFSJD_39245</name>
</gene>
<keyword evidence="2" id="KW-0812">Transmembrane</keyword>
<feature type="transmembrane region" description="Helical" evidence="2">
    <location>
        <begin position="227"/>
        <end position="248"/>
    </location>
</feature>
<dbReference type="Pfam" id="PF04235">
    <property type="entry name" value="DUF418"/>
    <property type="match status" value="1"/>
</dbReference>
<feature type="domain" description="DUF418" evidence="3">
    <location>
        <begin position="291"/>
        <end position="389"/>
    </location>
</feature>
<evidence type="ECO:0000256" key="1">
    <source>
        <dbReference type="SAM" id="MobiDB-lite"/>
    </source>
</evidence>
<feature type="transmembrane region" description="Helical" evidence="2">
    <location>
        <begin position="98"/>
        <end position="118"/>
    </location>
</feature>
<dbReference type="InterPro" id="IPR012429">
    <property type="entry name" value="HGSNAT_cat"/>
</dbReference>
<dbReference type="Proteomes" id="UP001597114">
    <property type="component" value="Unassembled WGS sequence"/>
</dbReference>
<accession>A0ABW4FB32</accession>
<dbReference type="InterPro" id="IPR052529">
    <property type="entry name" value="Bact_Transport_Assoc"/>
</dbReference>
<dbReference type="RefSeq" id="WP_344722923.1">
    <property type="nucleotide sequence ID" value="NZ_BAAAUS010000016.1"/>
</dbReference>
<dbReference type="PANTHER" id="PTHR30590">
    <property type="entry name" value="INNER MEMBRANE PROTEIN"/>
    <property type="match status" value="1"/>
</dbReference>
<feature type="transmembrane region" description="Helical" evidence="2">
    <location>
        <begin position="191"/>
        <end position="215"/>
    </location>
</feature>
<feature type="compositionally biased region" description="Acidic residues" evidence="1">
    <location>
        <begin position="494"/>
        <end position="510"/>
    </location>
</feature>
<feature type="region of interest" description="Disordered" evidence="1">
    <location>
        <begin position="473"/>
        <end position="510"/>
    </location>
</feature>
<dbReference type="InterPro" id="IPR007349">
    <property type="entry name" value="DUF418"/>
</dbReference>
<feature type="transmembrane region" description="Helical" evidence="2">
    <location>
        <begin position="301"/>
        <end position="319"/>
    </location>
</feature>
<comment type="caution">
    <text evidence="5">The sequence shown here is derived from an EMBL/GenBank/DDBJ whole genome shotgun (WGS) entry which is preliminary data.</text>
</comment>
<feature type="transmembrane region" description="Helical" evidence="2">
    <location>
        <begin position="67"/>
        <end position="86"/>
    </location>
</feature>
<dbReference type="Pfam" id="PF07786">
    <property type="entry name" value="HGSNAT_cat"/>
    <property type="match status" value="1"/>
</dbReference>
<protein>
    <submittedName>
        <fullName evidence="5">Heparan-alpha-glucosaminide N-acetyltransferase domain-containing protein</fullName>
    </submittedName>
</protein>
<evidence type="ECO:0000313" key="5">
    <source>
        <dbReference type="EMBL" id="MFD1523574.1"/>
    </source>
</evidence>
<evidence type="ECO:0000256" key="2">
    <source>
        <dbReference type="SAM" id="Phobius"/>
    </source>
</evidence>
<feature type="domain" description="Heparan-alpha-glucosaminide N-acetyltransferase catalytic" evidence="4">
    <location>
        <begin position="23"/>
        <end position="222"/>
    </location>
</feature>
<evidence type="ECO:0000313" key="6">
    <source>
        <dbReference type="Proteomes" id="UP001597114"/>
    </source>
</evidence>
<dbReference type="PANTHER" id="PTHR30590:SF3">
    <property type="entry name" value="HYPOTHETICAL MEMBRANE SPANNING PROTEIN"/>
    <property type="match status" value="1"/>
</dbReference>
<organism evidence="5 6">
    <name type="scientific">Pseudonocardia yunnanensis</name>
    <dbReference type="NCBI Taxonomy" id="58107"/>
    <lineage>
        <taxon>Bacteria</taxon>
        <taxon>Bacillati</taxon>
        <taxon>Actinomycetota</taxon>
        <taxon>Actinomycetes</taxon>
        <taxon>Pseudonocardiales</taxon>
        <taxon>Pseudonocardiaceae</taxon>
        <taxon>Pseudonocardia</taxon>
    </lineage>
</organism>
<feature type="transmembrane region" description="Helical" evidence="2">
    <location>
        <begin position="359"/>
        <end position="376"/>
    </location>
</feature>
<evidence type="ECO:0000259" key="3">
    <source>
        <dbReference type="Pfam" id="PF04235"/>
    </source>
</evidence>
<keyword evidence="2" id="KW-0472">Membrane</keyword>
<feature type="transmembrane region" description="Helical" evidence="2">
    <location>
        <begin position="29"/>
        <end position="47"/>
    </location>
</feature>
<feature type="transmembrane region" description="Helical" evidence="2">
    <location>
        <begin position="331"/>
        <end position="353"/>
    </location>
</feature>
<keyword evidence="2" id="KW-1133">Transmembrane helix</keyword>
<feature type="transmembrane region" description="Helical" evidence="2">
    <location>
        <begin position="431"/>
        <end position="448"/>
    </location>
</feature>
<feature type="transmembrane region" description="Helical" evidence="2">
    <location>
        <begin position="148"/>
        <end position="171"/>
    </location>
</feature>
<name>A0ABW4FB32_9PSEU</name>
<evidence type="ECO:0000259" key="4">
    <source>
        <dbReference type="Pfam" id="PF07786"/>
    </source>
</evidence>